<dbReference type="EMBL" id="LITT01000011">
    <property type="protein sequence ID" value="OAA90406.1"/>
    <property type="molecule type" value="Genomic_DNA"/>
</dbReference>
<dbReference type="Gene3D" id="1.25.10.10">
    <property type="entry name" value="Leucine-rich Repeat Variant"/>
    <property type="match status" value="1"/>
</dbReference>
<dbReference type="RefSeq" id="WP_156498981.1">
    <property type="nucleotide sequence ID" value="NZ_LITT01000011.1"/>
</dbReference>
<dbReference type="InterPro" id="IPR016024">
    <property type="entry name" value="ARM-type_fold"/>
</dbReference>
<organism evidence="1 2">
    <name type="scientific">Clostridium ljungdahlii</name>
    <dbReference type="NCBI Taxonomy" id="1538"/>
    <lineage>
        <taxon>Bacteria</taxon>
        <taxon>Bacillati</taxon>
        <taxon>Bacillota</taxon>
        <taxon>Clostridia</taxon>
        <taxon>Eubacteriales</taxon>
        <taxon>Clostridiaceae</taxon>
        <taxon>Clostridium</taxon>
    </lineage>
</organism>
<sequence length="404" mass="46630">MSREALELLNVLKRRYACYTRKNIMGNVGVHTCWIGSTLDKNLSKISDKAWLNIITNKNIEFDHPTKTKYVEGQHGVESSIWQFSRSLSTVAKYYPERFAKLSLNFPQDTHHSYISAIMDALKIVKVEDNFPEEIKNNWQPAQIDTVFNVLNKFADLNDRDTTISFCRLISDRSEEAWPMEIIDRLLFLAINSSDPKSGQLNVWDANWDKNMENVTVHTLFDNTFNCVKGVAAEAIGKLLWNNQELFDKVFKAIESLVQDPNPIVRMASVYTLIPVININRDKAVEWFNITAKEDLRILGSYYSMEFIKYTIKSHTEIISSIIRKMFLSANEEVSSKAAEMISEYNILYGMFDEELEKCCKGTVNQKKGVILIASQLIINPDYAVKCRKLIERFIDDDNEEVRK</sequence>
<evidence type="ECO:0008006" key="3">
    <source>
        <dbReference type="Google" id="ProtNLM"/>
    </source>
</evidence>
<accession>A0A162L958</accession>
<dbReference type="Proteomes" id="UP000077407">
    <property type="component" value="Unassembled WGS sequence"/>
</dbReference>
<dbReference type="AlphaFoldDB" id="A0A162L958"/>
<name>A0A162L958_9CLOT</name>
<dbReference type="SUPFAM" id="SSF48371">
    <property type="entry name" value="ARM repeat"/>
    <property type="match status" value="1"/>
</dbReference>
<proteinExistence type="predicted"/>
<reference evidence="1 2" key="1">
    <citation type="journal article" date="2015" name="Biotechnol. Bioeng.">
        <title>Genome sequence and phenotypic characterization of Caulobacter segnis.</title>
        <authorList>
            <person name="Patel S."/>
            <person name="Fletcher B."/>
            <person name="Scott D.C."/>
            <person name="Ely B."/>
        </authorList>
    </citation>
    <scope>NUCLEOTIDE SEQUENCE [LARGE SCALE GENOMIC DNA]</scope>
    <source>
        <strain evidence="1 2">ERI-2</strain>
    </source>
</reference>
<gene>
    <name evidence="1" type="ORF">WY13_01310</name>
</gene>
<dbReference type="OrthoDB" id="7051144at2"/>
<dbReference type="InterPro" id="IPR011989">
    <property type="entry name" value="ARM-like"/>
</dbReference>
<evidence type="ECO:0000313" key="1">
    <source>
        <dbReference type="EMBL" id="OAA90406.1"/>
    </source>
</evidence>
<dbReference type="PATRIC" id="fig|1538.10.peg.212"/>
<evidence type="ECO:0000313" key="2">
    <source>
        <dbReference type="Proteomes" id="UP000077407"/>
    </source>
</evidence>
<protein>
    <recommendedName>
        <fullName evidence="3">HEAT repeat protein</fullName>
    </recommendedName>
</protein>
<comment type="caution">
    <text evidence="1">The sequence shown here is derived from an EMBL/GenBank/DDBJ whole genome shotgun (WGS) entry which is preliminary data.</text>
</comment>